<feature type="transmembrane region" description="Helical" evidence="1">
    <location>
        <begin position="85"/>
        <end position="105"/>
    </location>
</feature>
<evidence type="ECO:0000313" key="3">
    <source>
        <dbReference type="Proteomes" id="UP000203229"/>
    </source>
</evidence>
<proteinExistence type="predicted"/>
<feature type="transmembrane region" description="Helical" evidence="1">
    <location>
        <begin position="117"/>
        <end position="138"/>
    </location>
</feature>
<keyword evidence="1" id="KW-0472">Membrane</keyword>
<keyword evidence="1" id="KW-1133">Transmembrane helix</keyword>
<evidence type="ECO:0000313" key="2">
    <source>
        <dbReference type="EMBL" id="ASP28217.1"/>
    </source>
</evidence>
<gene>
    <name evidence="2" type="ORF">SCORR_v1c04430</name>
</gene>
<dbReference type="KEGG" id="scou:SCORR_v1c04430"/>
<dbReference type="OrthoDB" id="9856664at2"/>
<dbReference type="RefSeq" id="WP_094048748.1">
    <property type="nucleotide sequence ID" value="NZ_CP022535.1"/>
</dbReference>
<dbReference type="Proteomes" id="UP000203229">
    <property type="component" value="Chromosome"/>
</dbReference>
<feature type="transmembrane region" description="Helical" evidence="1">
    <location>
        <begin position="50"/>
        <end position="73"/>
    </location>
</feature>
<evidence type="ECO:0000256" key="1">
    <source>
        <dbReference type="SAM" id="Phobius"/>
    </source>
</evidence>
<keyword evidence="3" id="KW-1185">Reference proteome</keyword>
<dbReference type="AlphaFoldDB" id="A0A222ENZ7"/>
<keyword evidence="1" id="KW-0812">Transmembrane</keyword>
<reference evidence="2 3" key="1">
    <citation type="submission" date="2017-07" db="EMBL/GenBank/DDBJ databases">
        <title>Complete genome sequence of Spiroplasma corruscae EC-1 (DSM 19793).</title>
        <authorList>
            <person name="Tsai Y.-M."/>
            <person name="Lo W.-S."/>
            <person name="Kuo C.-H."/>
        </authorList>
    </citation>
    <scope>NUCLEOTIDE SEQUENCE [LARGE SCALE GENOMIC DNA]</scope>
    <source>
        <strain evidence="2 3">EC-1</strain>
    </source>
</reference>
<protein>
    <submittedName>
        <fullName evidence="2">Uncharacterized protein</fullName>
    </submittedName>
</protein>
<organism evidence="2 3">
    <name type="scientific">Spiroplasma corruscae</name>
    <dbReference type="NCBI Taxonomy" id="216934"/>
    <lineage>
        <taxon>Bacteria</taxon>
        <taxon>Bacillati</taxon>
        <taxon>Mycoplasmatota</taxon>
        <taxon>Mollicutes</taxon>
        <taxon>Entomoplasmatales</taxon>
        <taxon>Spiroplasmataceae</taxon>
        <taxon>Spiroplasma</taxon>
    </lineage>
</organism>
<sequence>MKVSWIVLFFSFLLTLITSLLILTLSDDFGYKYYTFFQGNKFPSKDNQIYIWLLIYIVLAAIGMLFSLFILILNFIKVDKLNTKANYTMIVLGVLILIFGIFLLVGGSKAQSSDKEAIISLSLISVFLPLNLASIILMSGLQFKGQKI</sequence>
<name>A0A222ENZ7_9MOLU</name>
<dbReference type="EMBL" id="CP022535">
    <property type="protein sequence ID" value="ASP28217.1"/>
    <property type="molecule type" value="Genomic_DNA"/>
</dbReference>
<accession>A0A222ENZ7</accession>